<comment type="caution">
    <text evidence="2">The sequence shown here is derived from an EMBL/GenBank/DDBJ whole genome shotgun (WGS) entry which is preliminary data.</text>
</comment>
<proteinExistence type="predicted"/>
<evidence type="ECO:0000313" key="3">
    <source>
        <dbReference type="Proteomes" id="UP000053331"/>
    </source>
</evidence>
<protein>
    <submittedName>
        <fullName evidence="2">Uncharacterized protein</fullName>
    </submittedName>
</protein>
<evidence type="ECO:0000256" key="1">
    <source>
        <dbReference type="SAM" id="MobiDB-lite"/>
    </source>
</evidence>
<dbReference type="AlphaFoldDB" id="A0A0F8CJI2"/>
<reference evidence="2 3" key="1">
    <citation type="journal article" date="2015" name="Genome Announc.">
        <title>Draft genome sequence of a Halorubrum H3 strain isolated from the burlinskoye salt lake (Altai Krai, Russia).</title>
        <authorList>
            <person name="Rozanov A.S."/>
            <person name="Bryanskaya A.V."/>
            <person name="Malup T.K."/>
            <person name="Kotenko A.V."/>
            <person name="Peltek S.E."/>
        </authorList>
    </citation>
    <scope>NUCLEOTIDE SEQUENCE [LARGE SCALE GENOMIC DNA]</scope>
    <source>
        <strain evidence="2 3">H3</strain>
    </source>
</reference>
<gene>
    <name evidence="2" type="ORF">FK85_31255</name>
</gene>
<organism evidence="2 3">
    <name type="scientific">Halorubrum saccharovorum</name>
    <dbReference type="NCBI Taxonomy" id="2248"/>
    <lineage>
        <taxon>Archaea</taxon>
        <taxon>Methanobacteriati</taxon>
        <taxon>Methanobacteriota</taxon>
        <taxon>Stenosarchaea group</taxon>
        <taxon>Halobacteria</taxon>
        <taxon>Halobacteriales</taxon>
        <taxon>Haloferacaceae</taxon>
        <taxon>Halorubrum</taxon>
    </lineage>
</organism>
<dbReference type="EMBL" id="JNFH02000117">
    <property type="protein sequence ID" value="KKF39097.1"/>
    <property type="molecule type" value="Genomic_DNA"/>
</dbReference>
<feature type="compositionally biased region" description="Basic and acidic residues" evidence="1">
    <location>
        <begin position="10"/>
        <end position="29"/>
    </location>
</feature>
<sequence length="60" mass="6615">MRLRGGTQRGSREDEGGRSKHRSEQRERGAQQGLRVVAAGALKVFTAEESIAYTTERLGL</sequence>
<evidence type="ECO:0000313" key="2">
    <source>
        <dbReference type="EMBL" id="KKF39097.1"/>
    </source>
</evidence>
<name>A0A0F8CJI2_9EURY</name>
<feature type="region of interest" description="Disordered" evidence="1">
    <location>
        <begin position="1"/>
        <end position="33"/>
    </location>
</feature>
<accession>A0A0F8CJI2</accession>
<dbReference type="Proteomes" id="UP000053331">
    <property type="component" value="Unassembled WGS sequence"/>
</dbReference>
<keyword evidence="3" id="KW-1185">Reference proteome</keyword>